<dbReference type="CDD" id="cd09487">
    <property type="entry name" value="SAM_superfamily"/>
    <property type="match status" value="1"/>
</dbReference>
<dbReference type="InterPro" id="IPR000595">
    <property type="entry name" value="cNMP-bd_dom"/>
</dbReference>
<protein>
    <recommendedName>
        <fullName evidence="13">Cyclic nucleotide-binding domain-containing protein</fullName>
    </recommendedName>
</protein>
<feature type="region of interest" description="Disordered" evidence="7">
    <location>
        <begin position="865"/>
        <end position="885"/>
    </location>
</feature>
<organism evidence="11 12">
    <name type="scientific">Plasmodiophora brassicae</name>
    <name type="common">Clubroot disease agent</name>
    <dbReference type="NCBI Taxonomy" id="37360"/>
    <lineage>
        <taxon>Eukaryota</taxon>
        <taxon>Sar</taxon>
        <taxon>Rhizaria</taxon>
        <taxon>Endomyxa</taxon>
        <taxon>Phytomyxea</taxon>
        <taxon>Plasmodiophorida</taxon>
        <taxon>Plasmodiophoridae</taxon>
        <taxon>Plasmodiophora</taxon>
    </lineage>
</organism>
<dbReference type="Gene3D" id="1.10.150.50">
    <property type="entry name" value="Transcription Factor, Ets-1"/>
    <property type="match status" value="1"/>
</dbReference>
<evidence type="ECO:0000256" key="5">
    <source>
        <dbReference type="ARBA" id="ARBA00023065"/>
    </source>
</evidence>
<gene>
    <name evidence="11" type="ORF">PLBR_LOCUS4344</name>
</gene>
<dbReference type="SMART" id="SM00454">
    <property type="entry name" value="SAM"/>
    <property type="match status" value="1"/>
</dbReference>
<evidence type="ECO:0000259" key="10">
    <source>
        <dbReference type="PROSITE" id="PS50105"/>
    </source>
</evidence>
<dbReference type="PROSITE" id="PS50042">
    <property type="entry name" value="CNMP_BINDING_3"/>
    <property type="match status" value="1"/>
</dbReference>
<keyword evidence="2" id="KW-0813">Transport</keyword>
<dbReference type="PANTHER" id="PTHR10217">
    <property type="entry name" value="VOLTAGE AND LIGAND GATED POTASSIUM CHANNEL"/>
    <property type="match status" value="1"/>
</dbReference>
<keyword evidence="6 8" id="KW-0472">Membrane</keyword>
<feature type="transmembrane region" description="Helical" evidence="8">
    <location>
        <begin position="339"/>
        <end position="359"/>
    </location>
</feature>
<dbReference type="InterPro" id="IPR001660">
    <property type="entry name" value="SAM"/>
</dbReference>
<evidence type="ECO:0000256" key="4">
    <source>
        <dbReference type="ARBA" id="ARBA00022989"/>
    </source>
</evidence>
<dbReference type="Proteomes" id="UP000290189">
    <property type="component" value="Unassembled WGS sequence"/>
</dbReference>
<dbReference type="InterPro" id="IPR013761">
    <property type="entry name" value="SAM/pointed_sf"/>
</dbReference>
<dbReference type="SUPFAM" id="SSF47769">
    <property type="entry name" value="SAM/Pointed domain"/>
    <property type="match status" value="1"/>
</dbReference>
<reference evidence="11 12" key="1">
    <citation type="submission" date="2018-03" db="EMBL/GenBank/DDBJ databases">
        <authorList>
            <person name="Fogelqvist J."/>
        </authorList>
    </citation>
    <scope>NUCLEOTIDE SEQUENCE [LARGE SCALE GENOMIC DNA]</scope>
</reference>
<evidence type="ECO:0008006" key="13">
    <source>
        <dbReference type="Google" id="ProtNLM"/>
    </source>
</evidence>
<dbReference type="InterPro" id="IPR018488">
    <property type="entry name" value="cNMP-bd_CS"/>
</dbReference>
<name>A0A3P3YAJ5_PLABS</name>
<dbReference type="Gene3D" id="1.10.287.630">
    <property type="entry name" value="Helix hairpin bin"/>
    <property type="match status" value="1"/>
</dbReference>
<evidence type="ECO:0000256" key="7">
    <source>
        <dbReference type="SAM" id="MobiDB-lite"/>
    </source>
</evidence>
<dbReference type="InterPro" id="IPR018490">
    <property type="entry name" value="cNMP-bd_dom_sf"/>
</dbReference>
<proteinExistence type="predicted"/>
<dbReference type="GO" id="GO:0042391">
    <property type="term" value="P:regulation of membrane potential"/>
    <property type="evidence" value="ECO:0007669"/>
    <property type="project" value="TreeGrafter"/>
</dbReference>
<sequence>MDNNTVVAPATTSSLPLDVCAWKTSHVLDWLHGVNADRYADRFRRARMTGARLIALTEDDLVGLGLEEPLPRQRLHSLIVKLRQTQDAVGRTGGRPAPLQTDVSSASSDGAPLTSVPRSPTRRRPRPRLPPIGESGAPGVQEGGLSNDLEAMRLWISQITAGADRLVAKMKAALKKREDEKAAEEAMGAAEPGKDAAVASLFTHVVDKEKSKKKKQTSAPVRRRVHWYEVLSPNNDARKKPADVAAQVAIDTKFLRLRRDGRIVDYMKEEGDSSDDDDGDGDDDAHEEIDKSWWIILPSNRWRLRWDILIFLLVVYYGIMTPVQLAFAGTELSNVYADYTFDALFALDIALNFLTAFRVESGHDKGKMEVRPSAIARTYLRKWFWIDLVATVPLDVILNLMGISFSGSFNKLVRLLRGFKLVRVLKMSRIFKRLSQASLGNPAMQRLVKSFGLLLIMWHWFACGYWALAVYNGFGDSARWSPEVQFLNAPFLLRYMQAVLWAVSANTGVGRNITPVTKATTAFSILAIATECLTYACIVGSAASALGDLGGPAAEKKLRMEAMLQFMRQRNVDKDLQERILDYYDYKFHNTSVNEDLLNELHTTLKMKLDLVLNRKLINNVPMFKDLSRNCILSIIKKLRPKIYLPKEFICVKGEKGTEMYFVLRGRVEVIVPERTTTNRVIIKEGGFFGEQCLLENSRRQNSIQALTHCELLILEKSETKRLLRLYPDFAASMQKYALGRANLVGWAKIQSIVKTVRLVRMLCGRITVVEMFQRINESKDMARRGGNALIGTAEHDDEVRLELIDRIKAIVDDAAEKQVNRMQVTQRLASQWARGFRVRQAARQRRAARWAKKHGFRPSAAIVPITQNKPSQAAPRGPPSTTSK</sequence>
<dbReference type="AlphaFoldDB" id="A0A3P3YAJ5"/>
<feature type="transmembrane region" description="Helical" evidence="8">
    <location>
        <begin position="451"/>
        <end position="471"/>
    </location>
</feature>
<accession>A0A3P3YAJ5</accession>
<dbReference type="GO" id="GO:0005886">
    <property type="term" value="C:plasma membrane"/>
    <property type="evidence" value="ECO:0007669"/>
    <property type="project" value="TreeGrafter"/>
</dbReference>
<dbReference type="Pfam" id="PF07647">
    <property type="entry name" value="SAM_2"/>
    <property type="match status" value="1"/>
</dbReference>
<keyword evidence="5" id="KW-0406">Ion transport</keyword>
<dbReference type="InterPro" id="IPR050818">
    <property type="entry name" value="KCNH_animal-type"/>
</dbReference>
<dbReference type="EMBL" id="OVEO01000007">
    <property type="protein sequence ID" value="SPQ97129.1"/>
    <property type="molecule type" value="Genomic_DNA"/>
</dbReference>
<geneLocation type="mitochondrion" evidence="11"/>
<dbReference type="SMART" id="SM00100">
    <property type="entry name" value="cNMP"/>
    <property type="match status" value="1"/>
</dbReference>
<dbReference type="InterPro" id="IPR005821">
    <property type="entry name" value="Ion_trans_dom"/>
</dbReference>
<feature type="region of interest" description="Disordered" evidence="7">
    <location>
        <begin position="87"/>
        <end position="144"/>
    </location>
</feature>
<keyword evidence="11" id="KW-0496">Mitochondrion</keyword>
<keyword evidence="4 8" id="KW-1133">Transmembrane helix</keyword>
<feature type="domain" description="Cyclic nucleotide-binding" evidence="9">
    <location>
        <begin position="623"/>
        <end position="724"/>
    </location>
</feature>
<evidence type="ECO:0000313" key="12">
    <source>
        <dbReference type="Proteomes" id="UP000290189"/>
    </source>
</evidence>
<comment type="subcellular location">
    <subcellularLocation>
        <location evidence="1">Membrane</location>
        <topology evidence="1">Multi-pass membrane protein</topology>
    </subcellularLocation>
</comment>
<evidence type="ECO:0000256" key="2">
    <source>
        <dbReference type="ARBA" id="ARBA00022448"/>
    </source>
</evidence>
<dbReference type="InterPro" id="IPR014710">
    <property type="entry name" value="RmlC-like_jellyroll"/>
</dbReference>
<feature type="domain" description="SAM" evidence="10">
    <location>
        <begin position="22"/>
        <end position="85"/>
    </location>
</feature>
<dbReference type="GO" id="GO:0005249">
    <property type="term" value="F:voltage-gated potassium channel activity"/>
    <property type="evidence" value="ECO:0007669"/>
    <property type="project" value="TreeGrafter"/>
</dbReference>
<dbReference type="PROSITE" id="PS50105">
    <property type="entry name" value="SAM_DOMAIN"/>
    <property type="match status" value="1"/>
</dbReference>
<dbReference type="PROSITE" id="PS00888">
    <property type="entry name" value="CNMP_BINDING_1"/>
    <property type="match status" value="1"/>
</dbReference>
<dbReference type="Pfam" id="PF00027">
    <property type="entry name" value="cNMP_binding"/>
    <property type="match status" value="1"/>
</dbReference>
<evidence type="ECO:0000256" key="8">
    <source>
        <dbReference type="SAM" id="Phobius"/>
    </source>
</evidence>
<dbReference type="PANTHER" id="PTHR10217:SF435">
    <property type="entry name" value="POTASSIUM VOLTAGE-GATED CHANNEL PROTEIN EAG"/>
    <property type="match status" value="1"/>
</dbReference>
<dbReference type="Pfam" id="PF00520">
    <property type="entry name" value="Ion_trans"/>
    <property type="match status" value="1"/>
</dbReference>
<feature type="transmembrane region" description="Helical" evidence="8">
    <location>
        <begin position="308"/>
        <end position="327"/>
    </location>
</feature>
<dbReference type="Gene3D" id="1.10.287.70">
    <property type="match status" value="1"/>
</dbReference>
<evidence type="ECO:0000259" key="9">
    <source>
        <dbReference type="PROSITE" id="PS50042"/>
    </source>
</evidence>
<dbReference type="SUPFAM" id="SSF51206">
    <property type="entry name" value="cAMP-binding domain-like"/>
    <property type="match status" value="1"/>
</dbReference>
<evidence type="ECO:0000256" key="3">
    <source>
        <dbReference type="ARBA" id="ARBA00022692"/>
    </source>
</evidence>
<evidence type="ECO:0000256" key="1">
    <source>
        <dbReference type="ARBA" id="ARBA00004141"/>
    </source>
</evidence>
<evidence type="ECO:0000256" key="6">
    <source>
        <dbReference type="ARBA" id="ARBA00023136"/>
    </source>
</evidence>
<dbReference type="SUPFAM" id="SSF81324">
    <property type="entry name" value="Voltage-gated potassium channels"/>
    <property type="match status" value="1"/>
</dbReference>
<evidence type="ECO:0000313" key="11">
    <source>
        <dbReference type="EMBL" id="SPQ97129.1"/>
    </source>
</evidence>
<feature type="transmembrane region" description="Helical" evidence="8">
    <location>
        <begin position="383"/>
        <end position="405"/>
    </location>
</feature>
<dbReference type="CDD" id="cd00038">
    <property type="entry name" value="CAP_ED"/>
    <property type="match status" value="1"/>
</dbReference>
<dbReference type="Gene3D" id="2.60.120.10">
    <property type="entry name" value="Jelly Rolls"/>
    <property type="match status" value="1"/>
</dbReference>
<keyword evidence="3 8" id="KW-0812">Transmembrane</keyword>